<protein>
    <submittedName>
        <fullName evidence="2">UTRA domain-containing protein</fullName>
    </submittedName>
</protein>
<dbReference type="Gene3D" id="3.40.1410.10">
    <property type="entry name" value="Chorismate lyase-like"/>
    <property type="match status" value="1"/>
</dbReference>
<organism evidence="2 3">
    <name type="scientific">Devosia algicola</name>
    <dbReference type="NCBI Taxonomy" id="3026418"/>
    <lineage>
        <taxon>Bacteria</taxon>
        <taxon>Pseudomonadati</taxon>
        <taxon>Pseudomonadota</taxon>
        <taxon>Alphaproteobacteria</taxon>
        <taxon>Hyphomicrobiales</taxon>
        <taxon>Devosiaceae</taxon>
        <taxon>Devosia</taxon>
    </lineage>
</organism>
<gene>
    <name evidence="2" type="ORF">PSQ19_07675</name>
</gene>
<reference evidence="2 3" key="1">
    <citation type="submission" date="2023-02" db="EMBL/GenBank/DDBJ databases">
        <title>Devosia algicola sp. nov., isolated from the phycosphere of marine algae.</title>
        <authorList>
            <person name="Kim J.M."/>
            <person name="Lee J.K."/>
            <person name="Choi B.J."/>
            <person name="Bayburt H."/>
            <person name="Jeon C.O."/>
        </authorList>
    </citation>
    <scope>NUCLEOTIDE SEQUENCE [LARGE SCALE GENOMIC DNA]</scope>
    <source>
        <strain evidence="2 3">G20-9</strain>
    </source>
</reference>
<keyword evidence="3" id="KW-1185">Reference proteome</keyword>
<dbReference type="Pfam" id="PF07702">
    <property type="entry name" value="UTRA"/>
    <property type="match status" value="1"/>
</dbReference>
<name>A0ABY7YSQ9_9HYPH</name>
<dbReference type="Proteomes" id="UP001220530">
    <property type="component" value="Chromosome"/>
</dbReference>
<proteinExistence type="predicted"/>
<sequence length="129" mass="14904">MPVVAPTLGLLAPSYNYIKRVHVRDALRYCVIRLFLDSDMFGRAPERFRNELAIPVLNEVAVTDIVQVNQLVRFGKCDEETSLMLKYPAGDPVAHIRRALRDHADRILYYADVIYRADILEIDTEEHFD</sequence>
<feature type="domain" description="UbiC transcription regulator-associated" evidence="1">
    <location>
        <begin position="17"/>
        <end position="118"/>
    </location>
</feature>
<accession>A0ABY7YSQ9</accession>
<dbReference type="SUPFAM" id="SSF64288">
    <property type="entry name" value="Chorismate lyase-like"/>
    <property type="match status" value="1"/>
</dbReference>
<dbReference type="EMBL" id="CP118246">
    <property type="protein sequence ID" value="WDR03900.1"/>
    <property type="molecule type" value="Genomic_DNA"/>
</dbReference>
<evidence type="ECO:0000259" key="1">
    <source>
        <dbReference type="Pfam" id="PF07702"/>
    </source>
</evidence>
<evidence type="ECO:0000313" key="3">
    <source>
        <dbReference type="Proteomes" id="UP001220530"/>
    </source>
</evidence>
<evidence type="ECO:0000313" key="2">
    <source>
        <dbReference type="EMBL" id="WDR03900.1"/>
    </source>
</evidence>
<dbReference type="InterPro" id="IPR028978">
    <property type="entry name" value="Chorismate_lyase_/UTRA_dom_sf"/>
</dbReference>
<dbReference type="InterPro" id="IPR011663">
    <property type="entry name" value="UTRA"/>
</dbReference>
<dbReference type="RefSeq" id="WP_282220287.1">
    <property type="nucleotide sequence ID" value="NZ_CP118246.1"/>
</dbReference>